<dbReference type="GO" id="GO:0006412">
    <property type="term" value="P:translation"/>
    <property type="evidence" value="ECO:0007669"/>
    <property type="project" value="UniProtKB-UniRule"/>
</dbReference>
<evidence type="ECO:0000256" key="1">
    <source>
        <dbReference type="ARBA" id="ARBA00008080"/>
    </source>
</evidence>
<keyword evidence="2 6" id="KW-0699">rRNA-binding</keyword>
<gene>
    <name evidence="6" type="primary">rps13</name>
    <name evidence="9" type="ORF">EYH45_07995</name>
</gene>
<evidence type="ECO:0000256" key="5">
    <source>
        <dbReference type="ARBA" id="ARBA00023274"/>
    </source>
</evidence>
<name>A0A833ECQ5_CALS0</name>
<comment type="function">
    <text evidence="6">Located at the top of the head of the 30S subunit, it contacts several helices of the 16S rRNA. In the 70S ribosome it contacts the 23S rRNA (bridge B1a) and protein L5 of the 50S subunit (bridge B1b), connecting the 2 subunits; these bridges are implicated in subunit movement.</text>
</comment>
<keyword evidence="4 6" id="KW-0689">Ribosomal protein</keyword>
<dbReference type="GO" id="GO:0005829">
    <property type="term" value="C:cytosol"/>
    <property type="evidence" value="ECO:0007669"/>
    <property type="project" value="TreeGrafter"/>
</dbReference>
<evidence type="ECO:0000313" key="10">
    <source>
        <dbReference type="Proteomes" id="UP000608579"/>
    </source>
</evidence>
<evidence type="ECO:0000256" key="6">
    <source>
        <dbReference type="HAMAP-Rule" id="MF_01315"/>
    </source>
</evidence>
<dbReference type="FunFam" id="1.10.8.50:FF:000001">
    <property type="entry name" value="30S ribosomal protein S13"/>
    <property type="match status" value="1"/>
</dbReference>
<keyword evidence="5 6" id="KW-0687">Ribonucleoprotein</keyword>
<keyword evidence="3 6" id="KW-0694">RNA-binding</keyword>
<dbReference type="PANTHER" id="PTHR10871">
    <property type="entry name" value="30S RIBOSOMAL PROTEIN S13/40S RIBOSOMAL PROTEIN S18"/>
    <property type="match status" value="1"/>
</dbReference>
<feature type="region of interest" description="Disordered" evidence="8">
    <location>
        <begin position="131"/>
        <end position="151"/>
    </location>
</feature>
<evidence type="ECO:0000256" key="8">
    <source>
        <dbReference type="SAM" id="MobiDB-lite"/>
    </source>
</evidence>
<dbReference type="InterPro" id="IPR019977">
    <property type="entry name" value="Ribosomal_uS13_archaeal"/>
</dbReference>
<dbReference type="NCBIfam" id="NF003140">
    <property type="entry name" value="PRK04053.1"/>
    <property type="match status" value="1"/>
</dbReference>
<dbReference type="NCBIfam" id="TIGR03629">
    <property type="entry name" value="uS13_arch"/>
    <property type="match status" value="1"/>
</dbReference>
<dbReference type="Gene3D" id="4.10.910.10">
    <property type="entry name" value="30s ribosomal protein s13, domain 2"/>
    <property type="match status" value="1"/>
</dbReference>
<sequence>MSSYGELRYIVRILGTDIDGSLKIPYGLAKIRGVGINLGYAIARAAGVDTELRIGELTDEQVRKLEEVAKNPTAYGIPSWMLNRRFDPVTGKDLQLYGADLELSVKEDIQREMRIKSWRGVRHSLGLKVRGQRTRTTGRKGRTVGVSKRRQ</sequence>
<dbReference type="PROSITE" id="PS00646">
    <property type="entry name" value="RIBOSOMAL_S13_1"/>
    <property type="match status" value="1"/>
</dbReference>
<dbReference type="GO" id="GO:0019843">
    <property type="term" value="F:rRNA binding"/>
    <property type="evidence" value="ECO:0007669"/>
    <property type="project" value="UniProtKB-UniRule"/>
</dbReference>
<reference evidence="9" key="1">
    <citation type="journal article" date="2020" name="ISME J.">
        <title>Gammaproteobacteria mediating utilization of methyl-, sulfur- and petroleum organic compounds in deep ocean hydrothermal plumes.</title>
        <authorList>
            <person name="Zhou Z."/>
            <person name="Liu Y."/>
            <person name="Pan J."/>
            <person name="Cron B.R."/>
            <person name="Toner B.M."/>
            <person name="Anantharaman K."/>
            <person name="Breier J.A."/>
            <person name="Dick G.J."/>
            <person name="Li M."/>
        </authorList>
    </citation>
    <scope>NUCLEOTIDE SEQUENCE</scope>
    <source>
        <strain evidence="9">SZUA-1515</strain>
    </source>
</reference>
<dbReference type="AlphaFoldDB" id="A0A833ECQ5"/>
<evidence type="ECO:0000256" key="4">
    <source>
        <dbReference type="ARBA" id="ARBA00022980"/>
    </source>
</evidence>
<comment type="subunit">
    <text evidence="6">Part of the 30S ribosomal subunit. Forms a loose heterodimer with protein S19. Forms two bridges to the 50S subunit in the 70S ribosome.</text>
</comment>
<evidence type="ECO:0000256" key="3">
    <source>
        <dbReference type="ARBA" id="ARBA00022884"/>
    </source>
</evidence>
<protein>
    <recommendedName>
        <fullName evidence="6">Small ribosomal subunit protein uS13</fullName>
    </recommendedName>
</protein>
<evidence type="ECO:0000256" key="2">
    <source>
        <dbReference type="ARBA" id="ARBA00022730"/>
    </source>
</evidence>
<dbReference type="SUPFAM" id="SSF46946">
    <property type="entry name" value="S13-like H2TH domain"/>
    <property type="match status" value="1"/>
</dbReference>
<dbReference type="Proteomes" id="UP000608579">
    <property type="component" value="Unassembled WGS sequence"/>
</dbReference>
<dbReference type="GO" id="GO:0003735">
    <property type="term" value="F:structural constituent of ribosome"/>
    <property type="evidence" value="ECO:0007669"/>
    <property type="project" value="InterPro"/>
</dbReference>
<comment type="similarity">
    <text evidence="1 6 7">Belongs to the universal ribosomal protein uS13 family.</text>
</comment>
<dbReference type="InterPro" id="IPR018269">
    <property type="entry name" value="Ribosomal_uS13_CS"/>
</dbReference>
<dbReference type="EMBL" id="DQVM01000160">
    <property type="protein sequence ID" value="HIQ30484.1"/>
    <property type="molecule type" value="Genomic_DNA"/>
</dbReference>
<proteinExistence type="inferred from homology"/>
<dbReference type="InterPro" id="IPR027437">
    <property type="entry name" value="Rbsml_uS13_C"/>
</dbReference>
<dbReference type="GO" id="GO:0015935">
    <property type="term" value="C:small ribosomal subunit"/>
    <property type="evidence" value="ECO:0007669"/>
    <property type="project" value="TreeGrafter"/>
</dbReference>
<dbReference type="HAMAP" id="MF_01315">
    <property type="entry name" value="Ribosomal_uS13"/>
    <property type="match status" value="1"/>
</dbReference>
<comment type="caution">
    <text evidence="9">The sequence shown here is derived from an EMBL/GenBank/DDBJ whole genome shotgun (WGS) entry which is preliminary data.</text>
</comment>
<dbReference type="InterPro" id="IPR001892">
    <property type="entry name" value="Ribosomal_uS13"/>
</dbReference>
<evidence type="ECO:0000313" key="9">
    <source>
        <dbReference type="EMBL" id="HIQ30484.1"/>
    </source>
</evidence>
<accession>A0A833ECQ5</accession>
<organism evidence="9 10">
    <name type="scientific">Caldiarchaeum subterraneum</name>
    <dbReference type="NCBI Taxonomy" id="311458"/>
    <lineage>
        <taxon>Archaea</taxon>
        <taxon>Nitrososphaerota</taxon>
        <taxon>Candidatus Caldarchaeales</taxon>
        <taxon>Candidatus Caldarchaeaceae</taxon>
        <taxon>Candidatus Caldarchaeum</taxon>
    </lineage>
</organism>
<dbReference type="PANTHER" id="PTHR10871:SF3">
    <property type="entry name" value="SMALL RIBOSOMAL SUBUNIT PROTEIN US13"/>
    <property type="match status" value="1"/>
</dbReference>
<dbReference type="Gene3D" id="1.10.8.50">
    <property type="match status" value="1"/>
</dbReference>
<dbReference type="PIRSF" id="PIRSF002134">
    <property type="entry name" value="Ribosomal_S13"/>
    <property type="match status" value="1"/>
</dbReference>
<dbReference type="Pfam" id="PF00416">
    <property type="entry name" value="Ribosomal_S13"/>
    <property type="match status" value="1"/>
</dbReference>
<dbReference type="InterPro" id="IPR010979">
    <property type="entry name" value="Ribosomal_uS13-like_H2TH"/>
</dbReference>
<dbReference type="PROSITE" id="PS50159">
    <property type="entry name" value="RIBOSOMAL_S13_2"/>
    <property type="match status" value="1"/>
</dbReference>
<evidence type="ECO:0000256" key="7">
    <source>
        <dbReference type="RuleBase" id="RU003830"/>
    </source>
</evidence>